<evidence type="ECO:0000256" key="1">
    <source>
        <dbReference type="ARBA" id="ARBA00023015"/>
    </source>
</evidence>
<accession>A0A1F6WQM3</accession>
<protein>
    <recommendedName>
        <fullName evidence="4">HTH deoR-type domain-containing protein</fullName>
    </recommendedName>
</protein>
<evidence type="ECO:0000256" key="3">
    <source>
        <dbReference type="SAM" id="MobiDB-lite"/>
    </source>
</evidence>
<comment type="caution">
    <text evidence="5">The sequence shown here is derived from an EMBL/GenBank/DDBJ whole genome shotgun (WGS) entry which is preliminary data.</text>
</comment>
<proteinExistence type="predicted"/>
<keyword evidence="2" id="KW-0804">Transcription</keyword>
<gene>
    <name evidence="5" type="ORF">A2997_00595</name>
</gene>
<feature type="compositionally biased region" description="Low complexity" evidence="3">
    <location>
        <begin position="210"/>
        <end position="221"/>
    </location>
</feature>
<organism evidence="5 6">
    <name type="scientific">Candidatus Nomurabacteria bacterium RIFCSPLOWO2_01_FULL_36_10b</name>
    <dbReference type="NCBI Taxonomy" id="1801766"/>
    <lineage>
        <taxon>Bacteria</taxon>
        <taxon>Candidatus Nomuraibacteriota</taxon>
    </lineage>
</organism>
<evidence type="ECO:0000256" key="2">
    <source>
        <dbReference type="ARBA" id="ARBA00023163"/>
    </source>
</evidence>
<dbReference type="InterPro" id="IPR001034">
    <property type="entry name" value="DeoR_HTH"/>
</dbReference>
<feature type="region of interest" description="Disordered" evidence="3">
    <location>
        <begin position="181"/>
        <end position="232"/>
    </location>
</feature>
<evidence type="ECO:0000313" key="6">
    <source>
        <dbReference type="Proteomes" id="UP000179448"/>
    </source>
</evidence>
<feature type="compositionally biased region" description="Low complexity" evidence="3">
    <location>
        <begin position="181"/>
        <end position="193"/>
    </location>
</feature>
<keyword evidence="1" id="KW-0805">Transcription regulation</keyword>
<dbReference type="InterPro" id="IPR036388">
    <property type="entry name" value="WH-like_DNA-bd_sf"/>
</dbReference>
<dbReference type="GO" id="GO:0003700">
    <property type="term" value="F:DNA-binding transcription factor activity"/>
    <property type="evidence" value="ECO:0007669"/>
    <property type="project" value="InterPro"/>
</dbReference>
<dbReference type="Pfam" id="PF08220">
    <property type="entry name" value="HTH_DeoR"/>
    <property type="match status" value="1"/>
</dbReference>
<dbReference type="EMBL" id="MFUQ01000004">
    <property type="protein sequence ID" value="OGI84045.1"/>
    <property type="molecule type" value="Genomic_DNA"/>
</dbReference>
<reference evidence="5 6" key="1">
    <citation type="journal article" date="2016" name="Nat. Commun.">
        <title>Thousands of microbial genomes shed light on interconnected biogeochemical processes in an aquifer system.</title>
        <authorList>
            <person name="Anantharaman K."/>
            <person name="Brown C.T."/>
            <person name="Hug L.A."/>
            <person name="Sharon I."/>
            <person name="Castelle C.J."/>
            <person name="Probst A.J."/>
            <person name="Thomas B.C."/>
            <person name="Singh A."/>
            <person name="Wilkins M.J."/>
            <person name="Karaoz U."/>
            <person name="Brodie E.L."/>
            <person name="Williams K.H."/>
            <person name="Hubbard S.S."/>
            <person name="Banfield J.F."/>
        </authorList>
    </citation>
    <scope>NUCLEOTIDE SEQUENCE [LARGE SCALE GENOMIC DNA]</scope>
</reference>
<evidence type="ECO:0000313" key="5">
    <source>
        <dbReference type="EMBL" id="OGI84045.1"/>
    </source>
</evidence>
<dbReference type="AlphaFoldDB" id="A0A1F6WQM3"/>
<sequence length="303" mass="34742">MSFIKDMSADYVLETMSLMPQKNVSENQNDDVLIESAFSSTSQNVLYKELRRIEKLVIAIFLITNHLKDIDILKKNVRNTVLELLDIGHVPYDYDSRELILRINYMMSHIDSLMSFITVAKNIEYVSDINASLLTRELLALHTHLSGRVENIKENIFSTDKKIQENNVDLSNIFDKDVPSISHNSASSSNTSNIQEKKKNSYNKDPGITNVTKNNNINNSNRHSSIKDISKGQESYKDVLKNDRKGQIMEIIKDIGEVTIKDIASRIIKCSEKTLQRDLQDLMNNKVITKIGTKRWSKYKIVE</sequence>
<evidence type="ECO:0000259" key="4">
    <source>
        <dbReference type="Pfam" id="PF08220"/>
    </source>
</evidence>
<name>A0A1F6WQM3_9BACT</name>
<dbReference type="Proteomes" id="UP000179448">
    <property type="component" value="Unassembled WGS sequence"/>
</dbReference>
<dbReference type="STRING" id="1801766.A2997_00595"/>
<feature type="domain" description="HTH deoR-type" evidence="4">
    <location>
        <begin position="244"/>
        <end position="291"/>
    </location>
</feature>
<dbReference type="Gene3D" id="1.10.10.10">
    <property type="entry name" value="Winged helix-like DNA-binding domain superfamily/Winged helix DNA-binding domain"/>
    <property type="match status" value="1"/>
</dbReference>